<comment type="catalytic activity">
    <reaction evidence="9">
        <text>Couples ATP hydrolysis with the unwinding of duplex DNA by translocating in the 3'-5' direction.</text>
        <dbReference type="EC" id="5.6.2.4"/>
    </reaction>
</comment>
<dbReference type="Gene3D" id="1.10.486.10">
    <property type="entry name" value="PCRA, domain 4"/>
    <property type="match status" value="1"/>
</dbReference>
<dbReference type="InterPro" id="IPR005752">
    <property type="entry name" value="Helicase_Rep"/>
</dbReference>
<accession>A0A3B1A8C7</accession>
<evidence type="ECO:0000256" key="5">
    <source>
        <dbReference type="ARBA" id="ARBA00022806"/>
    </source>
</evidence>
<keyword evidence="3" id="KW-0547">Nucleotide-binding</keyword>
<dbReference type="GO" id="GO:0005524">
    <property type="term" value="F:ATP binding"/>
    <property type="evidence" value="ECO:0007669"/>
    <property type="project" value="UniProtKB-KW"/>
</dbReference>
<dbReference type="GO" id="GO:0000725">
    <property type="term" value="P:recombinational repair"/>
    <property type="evidence" value="ECO:0007669"/>
    <property type="project" value="TreeGrafter"/>
</dbReference>
<dbReference type="HAMAP" id="MF_01920">
    <property type="entry name" value="Helicase_Rep"/>
    <property type="match status" value="1"/>
</dbReference>
<dbReference type="NCBIfam" id="TIGR01074">
    <property type="entry name" value="rep"/>
    <property type="match status" value="1"/>
</dbReference>
<evidence type="ECO:0000256" key="10">
    <source>
        <dbReference type="ARBA" id="ARBA00034808"/>
    </source>
</evidence>
<evidence type="ECO:0000256" key="3">
    <source>
        <dbReference type="ARBA" id="ARBA00022741"/>
    </source>
</evidence>
<dbReference type="SUPFAM" id="SSF52540">
    <property type="entry name" value="P-loop containing nucleoside triphosphate hydrolases"/>
    <property type="match status" value="1"/>
</dbReference>
<dbReference type="GO" id="GO:0016787">
    <property type="term" value="F:hydrolase activity"/>
    <property type="evidence" value="ECO:0007669"/>
    <property type="project" value="UniProtKB-KW"/>
</dbReference>
<sequence>MSNLLNPAQNKAVKHISSPLLLLAGAGSGKTRVITTKIAYLIETCGYEPKNIAALTFTNKAAKEMKQRVSSLLKKTNTKGLRISTFHSLGLDIIRKECVTMGYQPGFSIFDASDSGSLIRELLPKIIGASNSQTLKDTSEIILQKISSWKSAFVLPESALSLSHDNASDNIAAKVYEQYNHHLKTYNGMDFDDLIMLPVLLFQCNAPILERWQNRIRYLLVDEYQDTNETQYTLIKTLVGVRGAFTVVGDDDQSIYSWRGAQPENLFQLQTDFPTLEVIKLEQNYRSSGRILNAANSLIKNNEHLFEKKLWSDLGYGDPIKVLTTRNDEHEAEQVTAELLHSKFLKRSKYSDYAILYRGNHQSRLFERSLREHNIPYYLSGGMSFFSYSEIKDIMAYLRLVTNPHDNNAFVRIVNTPRREIGPTTLEKLNHYASMRSVSLLDACFEMGLEQSLSSKACERLRRFATWVVSIEDMAESESGMKAVDKLLEDINYESYLLDNSKDEIDAKRRYDNVLDLVTWLSRLAKKSDNEDDDDINPDNNSGVKLVDLVNKLTLIDILDNNDDNSDQDQVRLMTLHAAKGLEFPHVFLVGMEEEILPHRNSIEEDNIDEERRLAYVGITRAQKTLTMTVASFRKRYGEINECVPSRFLDELPQDDLEWQGKASEQDPETRIERGLAHLENLRTMLK</sequence>
<dbReference type="InterPro" id="IPR014017">
    <property type="entry name" value="DNA_helicase_UvrD-like_C"/>
</dbReference>
<evidence type="ECO:0000256" key="8">
    <source>
        <dbReference type="ARBA" id="ARBA00023235"/>
    </source>
</evidence>
<keyword evidence="2" id="KW-0235">DNA replication</keyword>
<evidence type="ECO:0000259" key="13">
    <source>
        <dbReference type="PROSITE" id="PS51217"/>
    </source>
</evidence>
<reference evidence="14" key="1">
    <citation type="submission" date="2018-06" db="EMBL/GenBank/DDBJ databases">
        <authorList>
            <person name="Zhirakovskaya E."/>
        </authorList>
    </citation>
    <scope>NUCLEOTIDE SEQUENCE</scope>
</reference>
<dbReference type="InterPro" id="IPR014016">
    <property type="entry name" value="UvrD-like_ATP-bd"/>
</dbReference>
<keyword evidence="7" id="KW-0238">DNA-binding</keyword>
<proteinExistence type="inferred from homology"/>
<name>A0A3B1A8C7_9ZZZZ</name>
<dbReference type="PANTHER" id="PTHR11070:SF64">
    <property type="entry name" value="ATP-DEPENDENT DNA HELICASE REP"/>
    <property type="match status" value="1"/>
</dbReference>
<comment type="similarity">
    <text evidence="1">Belongs to the helicase family. UvrD subfamily.</text>
</comment>
<evidence type="ECO:0000256" key="7">
    <source>
        <dbReference type="ARBA" id="ARBA00023125"/>
    </source>
</evidence>
<dbReference type="GO" id="GO:0003677">
    <property type="term" value="F:DNA binding"/>
    <property type="evidence" value="ECO:0007669"/>
    <property type="project" value="UniProtKB-KW"/>
</dbReference>
<dbReference type="GO" id="GO:0043138">
    <property type="term" value="F:3'-5' DNA helicase activity"/>
    <property type="evidence" value="ECO:0007669"/>
    <property type="project" value="UniProtKB-EC"/>
</dbReference>
<dbReference type="InterPro" id="IPR013986">
    <property type="entry name" value="DExx_box_DNA_helicase_dom_sf"/>
</dbReference>
<keyword evidence="8" id="KW-0413">Isomerase</keyword>
<evidence type="ECO:0000256" key="2">
    <source>
        <dbReference type="ARBA" id="ARBA00022705"/>
    </source>
</evidence>
<dbReference type="CDD" id="cd17932">
    <property type="entry name" value="DEXQc_UvrD"/>
    <property type="match status" value="1"/>
</dbReference>
<keyword evidence="6" id="KW-0067">ATP-binding</keyword>
<dbReference type="PANTHER" id="PTHR11070">
    <property type="entry name" value="UVRD / RECB / PCRA DNA HELICASE FAMILY MEMBER"/>
    <property type="match status" value="1"/>
</dbReference>
<protein>
    <recommendedName>
        <fullName evidence="10">DNA 3'-5' helicase</fullName>
        <ecNumber evidence="10">5.6.2.4</ecNumber>
    </recommendedName>
</protein>
<dbReference type="PROSITE" id="PS51217">
    <property type="entry name" value="UVRD_HELICASE_CTER"/>
    <property type="match status" value="1"/>
</dbReference>
<dbReference type="Gene3D" id="1.10.10.160">
    <property type="match status" value="1"/>
</dbReference>
<evidence type="ECO:0000259" key="12">
    <source>
        <dbReference type="PROSITE" id="PS51198"/>
    </source>
</evidence>
<feature type="domain" description="UvrD-like helicase C-terminal" evidence="13">
    <location>
        <begin position="289"/>
        <end position="581"/>
    </location>
</feature>
<gene>
    <name evidence="14" type="ORF">MNBD_GAMMA22-124</name>
</gene>
<keyword evidence="5 14" id="KW-0347">Helicase</keyword>
<evidence type="ECO:0000256" key="1">
    <source>
        <dbReference type="ARBA" id="ARBA00009922"/>
    </source>
</evidence>
<dbReference type="InterPro" id="IPR000212">
    <property type="entry name" value="DNA_helicase_UvrD/REP"/>
</dbReference>
<dbReference type="Pfam" id="PF00580">
    <property type="entry name" value="UvrD-helicase"/>
    <property type="match status" value="1"/>
</dbReference>
<dbReference type="EMBL" id="UOFS01000043">
    <property type="protein sequence ID" value="VAX00352.1"/>
    <property type="molecule type" value="Genomic_DNA"/>
</dbReference>
<dbReference type="Gene3D" id="3.40.50.300">
    <property type="entry name" value="P-loop containing nucleotide triphosphate hydrolases"/>
    <property type="match status" value="2"/>
</dbReference>
<evidence type="ECO:0000256" key="4">
    <source>
        <dbReference type="ARBA" id="ARBA00022801"/>
    </source>
</evidence>
<evidence type="ECO:0000313" key="14">
    <source>
        <dbReference type="EMBL" id="VAX00352.1"/>
    </source>
</evidence>
<evidence type="ECO:0000256" key="9">
    <source>
        <dbReference type="ARBA" id="ARBA00034617"/>
    </source>
</evidence>
<dbReference type="GO" id="GO:0005829">
    <property type="term" value="C:cytosol"/>
    <property type="evidence" value="ECO:0007669"/>
    <property type="project" value="TreeGrafter"/>
</dbReference>
<evidence type="ECO:0000256" key="11">
    <source>
        <dbReference type="ARBA" id="ARBA00048988"/>
    </source>
</evidence>
<feature type="domain" description="UvrD-like helicase ATP-binding" evidence="12">
    <location>
        <begin position="3"/>
        <end position="288"/>
    </location>
</feature>
<dbReference type="Pfam" id="PF13361">
    <property type="entry name" value="UvrD_C"/>
    <property type="match status" value="1"/>
</dbReference>
<keyword evidence="4" id="KW-0378">Hydrolase</keyword>
<dbReference type="CDD" id="cd18807">
    <property type="entry name" value="SF1_C_UvrD"/>
    <property type="match status" value="1"/>
</dbReference>
<dbReference type="EC" id="5.6.2.4" evidence="10"/>
<comment type="catalytic activity">
    <reaction evidence="11">
        <text>ATP + H2O = ADP + phosphate + H(+)</text>
        <dbReference type="Rhea" id="RHEA:13065"/>
        <dbReference type="ChEBI" id="CHEBI:15377"/>
        <dbReference type="ChEBI" id="CHEBI:15378"/>
        <dbReference type="ChEBI" id="CHEBI:30616"/>
        <dbReference type="ChEBI" id="CHEBI:43474"/>
        <dbReference type="ChEBI" id="CHEBI:456216"/>
        <dbReference type="EC" id="5.6.2.4"/>
    </reaction>
</comment>
<organism evidence="14">
    <name type="scientific">hydrothermal vent metagenome</name>
    <dbReference type="NCBI Taxonomy" id="652676"/>
    <lineage>
        <taxon>unclassified sequences</taxon>
        <taxon>metagenomes</taxon>
        <taxon>ecological metagenomes</taxon>
    </lineage>
</organism>
<evidence type="ECO:0000256" key="6">
    <source>
        <dbReference type="ARBA" id="ARBA00022840"/>
    </source>
</evidence>
<dbReference type="GO" id="GO:0006260">
    <property type="term" value="P:DNA replication"/>
    <property type="evidence" value="ECO:0007669"/>
    <property type="project" value="UniProtKB-KW"/>
</dbReference>
<dbReference type="InterPro" id="IPR027417">
    <property type="entry name" value="P-loop_NTPase"/>
</dbReference>
<dbReference type="PROSITE" id="PS51198">
    <property type="entry name" value="UVRD_HELICASE_ATP_BIND"/>
    <property type="match status" value="1"/>
</dbReference>
<dbReference type="AlphaFoldDB" id="A0A3B1A8C7"/>